<reference evidence="2 3" key="1">
    <citation type="submission" date="2016-11" db="EMBL/GenBank/DDBJ databases">
        <authorList>
            <person name="Jaros S."/>
            <person name="Januszkiewicz K."/>
            <person name="Wedrychowicz H."/>
        </authorList>
    </citation>
    <scope>NUCLEOTIDE SEQUENCE [LARGE SCALE GENOMIC DNA]</scope>
    <source>
        <strain evidence="2 3">CGMCC 4.5723</strain>
    </source>
</reference>
<evidence type="ECO:0000313" key="2">
    <source>
        <dbReference type="EMBL" id="SHK18453.1"/>
    </source>
</evidence>
<dbReference type="PANTHER" id="PTHR36833:SF1">
    <property type="entry name" value="INTEGRAL MEMBRANE TRANSPORT PROTEIN"/>
    <property type="match status" value="1"/>
</dbReference>
<feature type="transmembrane region" description="Helical" evidence="1">
    <location>
        <begin position="162"/>
        <end position="189"/>
    </location>
</feature>
<proteinExistence type="predicted"/>
<keyword evidence="1" id="KW-0472">Membrane</keyword>
<organism evidence="2 3">
    <name type="scientific">Nocardiopsis flavescens</name>
    <dbReference type="NCBI Taxonomy" id="758803"/>
    <lineage>
        <taxon>Bacteria</taxon>
        <taxon>Bacillati</taxon>
        <taxon>Actinomycetota</taxon>
        <taxon>Actinomycetes</taxon>
        <taxon>Streptosporangiales</taxon>
        <taxon>Nocardiopsidaceae</taxon>
        <taxon>Nocardiopsis</taxon>
    </lineage>
</organism>
<feature type="transmembrane region" description="Helical" evidence="1">
    <location>
        <begin position="41"/>
        <end position="66"/>
    </location>
</feature>
<keyword evidence="1" id="KW-0812">Transmembrane</keyword>
<dbReference type="Pfam" id="PF06182">
    <property type="entry name" value="ABC2_membrane_6"/>
    <property type="match status" value="1"/>
</dbReference>
<dbReference type="InterPro" id="IPR010390">
    <property type="entry name" value="ABC-2_transporter-like"/>
</dbReference>
<evidence type="ECO:0000313" key="3">
    <source>
        <dbReference type="Proteomes" id="UP000184452"/>
    </source>
</evidence>
<dbReference type="Proteomes" id="UP000184452">
    <property type="component" value="Unassembled WGS sequence"/>
</dbReference>
<gene>
    <name evidence="2" type="ORF">SAMN05421803_11521</name>
</gene>
<feature type="transmembrane region" description="Helical" evidence="1">
    <location>
        <begin position="210"/>
        <end position="233"/>
    </location>
</feature>
<dbReference type="OrthoDB" id="9788195at2"/>
<dbReference type="AlphaFoldDB" id="A0A1M6QEG9"/>
<sequence>MADLLARPCGGTVERLTRPARVYALLAWTWSRALAQYPASLALMTFGTALGAVAEIFAVFVVFRHAGALDGFSLAEGLLIASLANLMFAAADMLMGMVEGLGQHIRSGSLDVMLVRPVSPLVQIATDRFAVRRLGRVVPAAAVAGFALYHCDIDWTAGKVLMLPVLVVSGVAIAASVWTASGCLQFFVADAREAANSVTYGGHALTEYPLSIYGKGVVYAVTFAVPLAFVGWQPVLYLLDRPDPTGLPDLLRFAPPFVAVAACTAAALLWRLGLRHYRSTGS</sequence>
<dbReference type="PANTHER" id="PTHR36833">
    <property type="entry name" value="SLR0610 PROTEIN-RELATED"/>
    <property type="match status" value="1"/>
</dbReference>
<evidence type="ECO:0000256" key="1">
    <source>
        <dbReference type="SAM" id="Phobius"/>
    </source>
</evidence>
<feature type="transmembrane region" description="Helical" evidence="1">
    <location>
        <begin position="78"/>
        <end position="98"/>
    </location>
</feature>
<dbReference type="EMBL" id="FQZK01000015">
    <property type="protein sequence ID" value="SHK18453.1"/>
    <property type="molecule type" value="Genomic_DNA"/>
</dbReference>
<protein>
    <submittedName>
        <fullName evidence="2">ABC-2 type transport system permease protein</fullName>
    </submittedName>
</protein>
<accession>A0A1M6QEG9</accession>
<dbReference type="RefSeq" id="WP_073381246.1">
    <property type="nucleotide sequence ID" value="NZ_FQZK01000015.1"/>
</dbReference>
<name>A0A1M6QEG9_9ACTN</name>
<feature type="transmembrane region" description="Helical" evidence="1">
    <location>
        <begin position="253"/>
        <end position="274"/>
    </location>
</feature>
<keyword evidence="1" id="KW-1133">Transmembrane helix</keyword>
<dbReference type="STRING" id="758803.SAMN05421803_11521"/>
<keyword evidence="3" id="KW-1185">Reference proteome</keyword>